<dbReference type="PROSITE" id="PS50943">
    <property type="entry name" value="HTH_CROC1"/>
    <property type="match status" value="1"/>
</dbReference>
<dbReference type="PANTHER" id="PTHR46558">
    <property type="entry name" value="TRACRIPTIONAL REGULATORY PROTEIN-RELATED-RELATED"/>
    <property type="match status" value="1"/>
</dbReference>
<name>A0A974P8H8_9BACL</name>
<dbReference type="AlphaFoldDB" id="A0A974P8H8"/>
<evidence type="ECO:0000256" key="1">
    <source>
        <dbReference type="ARBA" id="ARBA00023125"/>
    </source>
</evidence>
<protein>
    <submittedName>
        <fullName evidence="3">Helix-turn-helix transcriptional regulator</fullName>
    </submittedName>
</protein>
<dbReference type="Proteomes" id="UP000595841">
    <property type="component" value="Chromosome"/>
</dbReference>
<dbReference type="CDD" id="cd00093">
    <property type="entry name" value="HTH_XRE"/>
    <property type="match status" value="1"/>
</dbReference>
<feature type="domain" description="HTH cro/C1-type" evidence="2">
    <location>
        <begin position="7"/>
        <end position="61"/>
    </location>
</feature>
<keyword evidence="4" id="KW-1185">Reference proteome</keyword>
<accession>A0A974P8H8</accession>
<sequence>MNKTKSISELRESFCLSQKELAGILNISAKTLWNYEQDSSNLPNKILEKLMILFDIKYDHIFLGKKYEKNVQKRKEIFERAELVKKQFSA</sequence>
<dbReference type="Gene3D" id="1.10.260.40">
    <property type="entry name" value="lambda repressor-like DNA-binding domains"/>
    <property type="match status" value="1"/>
</dbReference>
<proteinExistence type="predicted"/>
<organism evidence="3 4">
    <name type="scientific">Paenibacillus sonchi</name>
    <dbReference type="NCBI Taxonomy" id="373687"/>
    <lineage>
        <taxon>Bacteria</taxon>
        <taxon>Bacillati</taxon>
        <taxon>Bacillota</taxon>
        <taxon>Bacilli</taxon>
        <taxon>Bacillales</taxon>
        <taxon>Paenibacillaceae</taxon>
        <taxon>Paenibacillus</taxon>
        <taxon>Paenibacillus sonchi group</taxon>
    </lineage>
</organism>
<dbReference type="Pfam" id="PF01381">
    <property type="entry name" value="HTH_3"/>
    <property type="match status" value="1"/>
</dbReference>
<dbReference type="SMART" id="SM00530">
    <property type="entry name" value="HTH_XRE"/>
    <property type="match status" value="1"/>
</dbReference>
<dbReference type="InterPro" id="IPR010982">
    <property type="entry name" value="Lambda_DNA-bd_dom_sf"/>
</dbReference>
<dbReference type="GO" id="GO:0003677">
    <property type="term" value="F:DNA binding"/>
    <property type="evidence" value="ECO:0007669"/>
    <property type="project" value="UniProtKB-KW"/>
</dbReference>
<dbReference type="InterPro" id="IPR001387">
    <property type="entry name" value="Cro/C1-type_HTH"/>
</dbReference>
<dbReference type="RefSeq" id="WP_039834655.1">
    <property type="nucleotide sequence ID" value="NZ_CP068595.1"/>
</dbReference>
<reference evidence="3 4" key="1">
    <citation type="submission" date="2021-01" db="EMBL/GenBank/DDBJ databases">
        <title>Whole genome sequence of Paenibacillus sonchi LMG 24727 for comparative genomics.</title>
        <authorList>
            <person name="Lee G."/>
            <person name="Kim M.-J."/>
            <person name="Lim K."/>
            <person name="Shin J.-H."/>
        </authorList>
    </citation>
    <scope>NUCLEOTIDE SEQUENCE [LARGE SCALE GENOMIC DNA]</scope>
    <source>
        <strain evidence="3 4">LMG 24727</strain>
    </source>
</reference>
<gene>
    <name evidence="3" type="ORF">JI735_19155</name>
</gene>
<dbReference type="EMBL" id="CP068595">
    <property type="protein sequence ID" value="QQZ58851.1"/>
    <property type="molecule type" value="Genomic_DNA"/>
</dbReference>
<dbReference type="PANTHER" id="PTHR46558:SF4">
    <property type="entry name" value="DNA-BIDING PHAGE PROTEIN"/>
    <property type="match status" value="1"/>
</dbReference>
<evidence type="ECO:0000313" key="3">
    <source>
        <dbReference type="EMBL" id="QQZ58851.1"/>
    </source>
</evidence>
<dbReference type="KEGG" id="pson:JI735_19155"/>
<evidence type="ECO:0000259" key="2">
    <source>
        <dbReference type="PROSITE" id="PS50943"/>
    </source>
</evidence>
<keyword evidence="1" id="KW-0238">DNA-binding</keyword>
<dbReference type="SUPFAM" id="SSF47413">
    <property type="entry name" value="lambda repressor-like DNA-binding domains"/>
    <property type="match status" value="1"/>
</dbReference>
<evidence type="ECO:0000313" key="4">
    <source>
        <dbReference type="Proteomes" id="UP000595841"/>
    </source>
</evidence>